<keyword evidence="8 14" id="KW-0130">Cell adhesion</keyword>
<name>A0A553QBT0_9TELE</name>
<evidence type="ECO:0000256" key="3">
    <source>
        <dbReference type="ARBA" id="ARBA00022475"/>
    </source>
</evidence>
<dbReference type="Gene3D" id="4.10.900.10">
    <property type="entry name" value="TCF3-CBD (Catenin binding domain)"/>
    <property type="match status" value="1"/>
</dbReference>
<proteinExistence type="predicted"/>
<comment type="function">
    <text evidence="15">Cadherins are calcium-dependent cell adhesion proteins.</text>
</comment>
<dbReference type="PANTHER" id="PTHR24027">
    <property type="entry name" value="CADHERIN-23"/>
    <property type="match status" value="1"/>
</dbReference>
<dbReference type="FunFam" id="2.60.40.60:FF:000008">
    <property type="entry name" value="Cadherin 24"/>
    <property type="match status" value="1"/>
</dbReference>
<keyword evidence="7 13" id="KW-0106">Calcium</keyword>
<accession>A0A553QBT0</accession>
<dbReference type="GO" id="GO:0007156">
    <property type="term" value="P:homophilic cell adhesion via plasma membrane adhesion molecules"/>
    <property type="evidence" value="ECO:0007669"/>
    <property type="project" value="InterPro"/>
</dbReference>
<evidence type="ECO:0000256" key="16">
    <source>
        <dbReference type="SAM" id="MobiDB-lite"/>
    </source>
</evidence>
<dbReference type="InterPro" id="IPR000233">
    <property type="entry name" value="Cadherin_Y-type_LIR"/>
</dbReference>
<dbReference type="CDD" id="cd11304">
    <property type="entry name" value="Cadherin_repeat"/>
    <property type="match status" value="5"/>
</dbReference>
<dbReference type="InterPro" id="IPR002126">
    <property type="entry name" value="Cadherin-like_dom"/>
</dbReference>
<dbReference type="GO" id="GO:0007043">
    <property type="term" value="P:cell-cell junction assembly"/>
    <property type="evidence" value="ECO:0007669"/>
    <property type="project" value="TreeGrafter"/>
</dbReference>
<keyword evidence="3" id="KW-1003">Cell membrane</keyword>
<evidence type="ECO:0000256" key="14">
    <source>
        <dbReference type="RuleBase" id="RU003318"/>
    </source>
</evidence>
<dbReference type="Proteomes" id="UP000316079">
    <property type="component" value="Unassembled WGS sequence"/>
</dbReference>
<evidence type="ECO:0000256" key="5">
    <source>
        <dbReference type="ARBA" id="ARBA00022723"/>
    </source>
</evidence>
<dbReference type="GO" id="GO:0044331">
    <property type="term" value="P:cell-cell adhesion mediated by cadherin"/>
    <property type="evidence" value="ECO:0007669"/>
    <property type="project" value="TreeGrafter"/>
</dbReference>
<feature type="domain" description="Cadherin" evidence="18">
    <location>
        <begin position="87"/>
        <end position="167"/>
    </location>
</feature>
<gene>
    <name evidence="19" type="ORF">DNTS_010199</name>
</gene>
<dbReference type="GO" id="GO:0008013">
    <property type="term" value="F:beta-catenin binding"/>
    <property type="evidence" value="ECO:0007669"/>
    <property type="project" value="TreeGrafter"/>
</dbReference>
<keyword evidence="20" id="KW-1185">Reference proteome</keyword>
<dbReference type="InterPro" id="IPR015919">
    <property type="entry name" value="Cadherin-like_sf"/>
</dbReference>
<evidence type="ECO:0000256" key="15">
    <source>
        <dbReference type="RuleBase" id="RU004357"/>
    </source>
</evidence>
<evidence type="ECO:0000313" key="19">
    <source>
        <dbReference type="EMBL" id="TRY87377.1"/>
    </source>
</evidence>
<dbReference type="FunFam" id="2.60.40.60:FF:000014">
    <property type="entry name" value="Cadherin 8"/>
    <property type="match status" value="1"/>
</dbReference>
<keyword evidence="12" id="KW-0325">Glycoprotein</keyword>
<dbReference type="InterPro" id="IPR027397">
    <property type="entry name" value="Catenin-bd_sf"/>
</dbReference>
<dbReference type="GO" id="GO:0005509">
    <property type="term" value="F:calcium ion binding"/>
    <property type="evidence" value="ECO:0007669"/>
    <property type="project" value="UniProtKB-UniRule"/>
</dbReference>
<feature type="domain" description="Cadherin" evidence="18">
    <location>
        <begin position="279"/>
        <end position="393"/>
    </location>
</feature>
<evidence type="ECO:0000256" key="6">
    <source>
        <dbReference type="ARBA" id="ARBA00022737"/>
    </source>
</evidence>
<dbReference type="PROSITE" id="PS50268">
    <property type="entry name" value="CADHERIN_2"/>
    <property type="match status" value="5"/>
</dbReference>
<dbReference type="FunFam" id="2.60.40.60:FF:000373">
    <property type="entry name" value="Ventral neural cadherin"/>
    <property type="match status" value="1"/>
</dbReference>
<sequence length="802" mass="89238">MQEGLRLQVFFLCLGAVLWTTIASGMHRSSGLRERSHRHHSSLHRHRERGKEGQVLHRSKRGWVWNQFFVIEEYTGPDPVLVGRLHSDVDSGDGNIKYILSGEGAGTIFVIDDKTGNIHATKTLDREEQAQYTLTAQAVARDTNKPLEPPSEFIVKVQDINDNPPEFLHGPYYARVAEMSNVGTSVIKVTATDADDPTYGNSARLVYSILQGQPYFSVEPQTGIIRTALPNMDREARQEYDVVIQAKDMGGHMGGLSGTTQVKITLTDVNDNPPKFAQGEKIHSSGFSEDKVPGEEVGRLKARDPDLGENGLVDYRILEGDGMNFFEISKDSETQEAVIKLKKPVDFETKRSYTLRVEASNPHVDSRFIAWGPYKDTTIVKISVEDADEPPTFLVPGYSFEVEENAPGGTVVGRVHAKDTDMMNNPVRYMIPRYTDLEEFFTINPEDGMIKTTRPLDREAQSWHNISVSATEIGGHHQDAKVRVNIKVKDVNDNAPEFATQNEVLVCENVTPGKLIETVSATDKDEMAHRQHFHFSLAPEVVNNHSFSLKDNRDSTASIFVIRKGFSRMTQDVYHLPIEINDNGVPPMSSTNTLIIRVCSCDSKDTILSCNVEPFILSAGLSTGALIAILACIVILLAIVVLFVALRRQKKEPLIIFEEEDIRENIITYDDEGGGEEDTEAFDIATLQNPDGANGFLPRKDIKPELAFPLRPGMRPLGTTVDVDDFIKTRICDADNDPTAPPYDSIQIYGYEGRGSIAGSLSSLESVTTDSDLDYDYLQSWGPRFKKLADLYGTKDYADDNS</sequence>
<evidence type="ECO:0000256" key="7">
    <source>
        <dbReference type="ARBA" id="ARBA00022837"/>
    </source>
</evidence>
<evidence type="ECO:0000256" key="2">
    <source>
        <dbReference type="ARBA" id="ARBA00004536"/>
    </source>
</evidence>
<comment type="subcellular location">
    <subcellularLocation>
        <location evidence="2">Cell junction</location>
        <location evidence="2">Adherens junction</location>
    </subcellularLocation>
    <subcellularLocation>
        <location evidence="1 14">Cell membrane</location>
        <topology evidence="1 14">Single-pass type I membrane protein</topology>
    </subcellularLocation>
</comment>
<dbReference type="FunFam" id="2.60.40.60:FF:000009">
    <property type="entry name" value="Cadherin 24"/>
    <property type="match status" value="1"/>
</dbReference>
<organism evidence="19 20">
    <name type="scientific">Danionella cerebrum</name>
    <dbReference type="NCBI Taxonomy" id="2873325"/>
    <lineage>
        <taxon>Eukaryota</taxon>
        <taxon>Metazoa</taxon>
        <taxon>Chordata</taxon>
        <taxon>Craniata</taxon>
        <taxon>Vertebrata</taxon>
        <taxon>Euteleostomi</taxon>
        <taxon>Actinopterygii</taxon>
        <taxon>Neopterygii</taxon>
        <taxon>Teleostei</taxon>
        <taxon>Ostariophysi</taxon>
        <taxon>Cypriniformes</taxon>
        <taxon>Danionidae</taxon>
        <taxon>Danioninae</taxon>
        <taxon>Danionella</taxon>
    </lineage>
</organism>
<dbReference type="Pfam" id="PF00028">
    <property type="entry name" value="Cadherin"/>
    <property type="match status" value="5"/>
</dbReference>
<evidence type="ECO:0000256" key="12">
    <source>
        <dbReference type="ARBA" id="ARBA00023180"/>
    </source>
</evidence>
<dbReference type="Gene3D" id="2.60.40.60">
    <property type="entry name" value="Cadherins"/>
    <property type="match status" value="5"/>
</dbReference>
<dbReference type="GO" id="GO:0000902">
    <property type="term" value="P:cell morphogenesis"/>
    <property type="evidence" value="ECO:0007669"/>
    <property type="project" value="TreeGrafter"/>
</dbReference>
<dbReference type="GO" id="GO:0016342">
    <property type="term" value="C:catenin complex"/>
    <property type="evidence" value="ECO:0007669"/>
    <property type="project" value="TreeGrafter"/>
</dbReference>
<feature type="transmembrane region" description="Helical" evidence="17">
    <location>
        <begin position="615"/>
        <end position="646"/>
    </location>
</feature>
<dbReference type="AlphaFoldDB" id="A0A553QBT0"/>
<dbReference type="FunFam" id="2.60.40.60:FF:000017">
    <property type="entry name" value="Cadherin 24"/>
    <property type="match status" value="1"/>
</dbReference>
<dbReference type="GO" id="GO:0005912">
    <property type="term" value="C:adherens junction"/>
    <property type="evidence" value="ECO:0007669"/>
    <property type="project" value="UniProtKB-SubCell"/>
</dbReference>
<protein>
    <recommendedName>
        <fullName evidence="18">Cadherin domain-containing protein</fullName>
    </recommendedName>
</protein>
<evidence type="ECO:0000256" key="13">
    <source>
        <dbReference type="PROSITE-ProRule" id="PRU00043"/>
    </source>
</evidence>
<dbReference type="PRINTS" id="PR00205">
    <property type="entry name" value="CADHERIN"/>
</dbReference>
<evidence type="ECO:0000256" key="9">
    <source>
        <dbReference type="ARBA" id="ARBA00022949"/>
    </source>
</evidence>
<feature type="region of interest" description="Disordered" evidence="16">
    <location>
        <begin position="30"/>
        <end position="54"/>
    </location>
</feature>
<dbReference type="EMBL" id="SRMA01026133">
    <property type="protein sequence ID" value="TRY87377.1"/>
    <property type="molecule type" value="Genomic_DNA"/>
</dbReference>
<feature type="domain" description="Cadherin" evidence="18">
    <location>
        <begin position="498"/>
        <end position="616"/>
    </location>
</feature>
<dbReference type="InterPro" id="IPR020894">
    <property type="entry name" value="Cadherin_CS"/>
</dbReference>
<keyword evidence="10 17" id="KW-1133">Transmembrane helix</keyword>
<dbReference type="PROSITE" id="PS00232">
    <property type="entry name" value="CADHERIN_1"/>
    <property type="match status" value="2"/>
</dbReference>
<dbReference type="InterPro" id="IPR039808">
    <property type="entry name" value="Cadherin"/>
</dbReference>
<keyword evidence="9" id="KW-0965">Cell junction</keyword>
<keyword evidence="5" id="KW-0479">Metal-binding</keyword>
<reference evidence="19 20" key="1">
    <citation type="journal article" date="2019" name="Sci. Data">
        <title>Hybrid genome assembly and annotation of Danionella translucida.</title>
        <authorList>
            <person name="Kadobianskyi M."/>
            <person name="Schulze L."/>
            <person name="Schuelke M."/>
            <person name="Judkewitz B."/>
        </authorList>
    </citation>
    <scope>NUCLEOTIDE SEQUENCE [LARGE SCALE GENOMIC DNA]</scope>
    <source>
        <strain evidence="19 20">Bolton</strain>
    </source>
</reference>
<dbReference type="GO" id="GO:0002009">
    <property type="term" value="P:morphogenesis of an epithelium"/>
    <property type="evidence" value="ECO:0007669"/>
    <property type="project" value="UniProtKB-ARBA"/>
</dbReference>
<evidence type="ECO:0000256" key="4">
    <source>
        <dbReference type="ARBA" id="ARBA00022692"/>
    </source>
</evidence>
<dbReference type="Pfam" id="PF01049">
    <property type="entry name" value="CADH_Y-type_LIR"/>
    <property type="match status" value="1"/>
</dbReference>
<feature type="domain" description="Cadherin" evidence="18">
    <location>
        <begin position="394"/>
        <end position="498"/>
    </location>
</feature>
<keyword evidence="11 17" id="KW-0472">Membrane</keyword>
<feature type="compositionally biased region" description="Basic residues" evidence="16">
    <location>
        <begin position="35"/>
        <end position="48"/>
    </location>
</feature>
<dbReference type="FunFam" id="4.10.900.10:FF:000001">
    <property type="entry name" value="Cadherin 2"/>
    <property type="match status" value="1"/>
</dbReference>
<dbReference type="PANTHER" id="PTHR24027:SF85">
    <property type="entry name" value="CADHERIN-11"/>
    <property type="match status" value="1"/>
</dbReference>
<dbReference type="STRING" id="623744.A0A553QBT0"/>
<dbReference type="SUPFAM" id="SSF49313">
    <property type="entry name" value="Cadherin-like"/>
    <property type="match status" value="5"/>
</dbReference>
<dbReference type="GO" id="GO:0016339">
    <property type="term" value="P:calcium-dependent cell-cell adhesion via plasma membrane cell adhesion molecules"/>
    <property type="evidence" value="ECO:0007669"/>
    <property type="project" value="TreeGrafter"/>
</dbReference>
<dbReference type="GO" id="GO:0045296">
    <property type="term" value="F:cadherin binding"/>
    <property type="evidence" value="ECO:0007669"/>
    <property type="project" value="TreeGrafter"/>
</dbReference>
<dbReference type="SMART" id="SM00112">
    <property type="entry name" value="CA"/>
    <property type="match status" value="5"/>
</dbReference>
<evidence type="ECO:0000256" key="17">
    <source>
        <dbReference type="SAM" id="Phobius"/>
    </source>
</evidence>
<feature type="domain" description="Cadherin" evidence="18">
    <location>
        <begin position="168"/>
        <end position="276"/>
    </location>
</feature>
<evidence type="ECO:0000259" key="18">
    <source>
        <dbReference type="PROSITE" id="PS50268"/>
    </source>
</evidence>
<evidence type="ECO:0000256" key="8">
    <source>
        <dbReference type="ARBA" id="ARBA00022889"/>
    </source>
</evidence>
<dbReference type="GO" id="GO:0016477">
    <property type="term" value="P:cell migration"/>
    <property type="evidence" value="ECO:0007669"/>
    <property type="project" value="TreeGrafter"/>
</dbReference>
<dbReference type="GO" id="GO:0034332">
    <property type="term" value="P:adherens junction organization"/>
    <property type="evidence" value="ECO:0007669"/>
    <property type="project" value="TreeGrafter"/>
</dbReference>
<evidence type="ECO:0000256" key="11">
    <source>
        <dbReference type="ARBA" id="ARBA00023136"/>
    </source>
</evidence>
<evidence type="ECO:0000313" key="20">
    <source>
        <dbReference type="Proteomes" id="UP000316079"/>
    </source>
</evidence>
<comment type="caution">
    <text evidence="19">The sequence shown here is derived from an EMBL/GenBank/DDBJ whole genome shotgun (WGS) entry which is preliminary data.</text>
</comment>
<keyword evidence="4 14" id="KW-0812">Transmembrane</keyword>
<evidence type="ECO:0000256" key="1">
    <source>
        <dbReference type="ARBA" id="ARBA00004251"/>
    </source>
</evidence>
<evidence type="ECO:0000256" key="10">
    <source>
        <dbReference type="ARBA" id="ARBA00022989"/>
    </source>
</evidence>
<keyword evidence="6" id="KW-0677">Repeat</keyword>
<dbReference type="OrthoDB" id="8188793at2759"/>